<dbReference type="AlphaFoldDB" id="A0A5D0WK28"/>
<dbReference type="FunFam" id="3.90.1150.10:FF:000014">
    <property type="entry name" value="Probable glycine dehydrogenase (decarboxylating) subunit 2"/>
    <property type="match status" value="1"/>
</dbReference>
<dbReference type="InterPro" id="IPR015424">
    <property type="entry name" value="PyrdxlP-dep_Trfase"/>
</dbReference>
<feature type="domain" description="Glycine dehydrogenase C-terminal" evidence="6">
    <location>
        <begin position="352"/>
        <end position="454"/>
    </location>
</feature>
<protein>
    <recommendedName>
        <fullName evidence="5">Probable glycine dehydrogenase (decarboxylating) subunit 2</fullName>
        <ecNumber evidence="5">1.4.4.2</ecNumber>
    </recommendedName>
    <alternativeName>
        <fullName evidence="5">Glycine cleavage system P-protein subunit 2</fullName>
    </alternativeName>
    <alternativeName>
        <fullName evidence="5">Glycine decarboxylase subunit 2</fullName>
    </alternativeName>
    <alternativeName>
        <fullName evidence="5">Glycine dehydrogenase (aminomethyl-transferring) subunit 2</fullName>
    </alternativeName>
</protein>
<dbReference type="Gene3D" id="3.90.1150.10">
    <property type="entry name" value="Aspartate Aminotransferase, domain 1"/>
    <property type="match status" value="1"/>
</dbReference>
<dbReference type="PANTHER" id="PTHR11773:SF1">
    <property type="entry name" value="GLYCINE DEHYDROGENASE (DECARBOXYLATING), MITOCHONDRIAL"/>
    <property type="match status" value="1"/>
</dbReference>
<dbReference type="Gene3D" id="3.40.640.10">
    <property type="entry name" value="Type I PLP-dependent aspartate aminotransferase-like (Major domain)"/>
    <property type="match status" value="1"/>
</dbReference>
<dbReference type="InterPro" id="IPR023012">
    <property type="entry name" value="GcvPB"/>
</dbReference>
<accession>A0A5D0WK28</accession>
<dbReference type="Proteomes" id="UP000322619">
    <property type="component" value="Unassembled WGS sequence"/>
</dbReference>
<comment type="catalytic activity">
    <reaction evidence="4 5">
        <text>N(6)-[(R)-lipoyl]-L-lysyl-[glycine-cleavage complex H protein] + glycine + H(+) = N(6)-[(R)-S(8)-aminomethyldihydrolipoyl]-L-lysyl-[glycine-cleavage complex H protein] + CO2</text>
        <dbReference type="Rhea" id="RHEA:24304"/>
        <dbReference type="Rhea" id="RHEA-COMP:10494"/>
        <dbReference type="Rhea" id="RHEA-COMP:10495"/>
        <dbReference type="ChEBI" id="CHEBI:15378"/>
        <dbReference type="ChEBI" id="CHEBI:16526"/>
        <dbReference type="ChEBI" id="CHEBI:57305"/>
        <dbReference type="ChEBI" id="CHEBI:83099"/>
        <dbReference type="ChEBI" id="CHEBI:83143"/>
        <dbReference type="EC" id="1.4.4.2"/>
    </reaction>
</comment>
<dbReference type="GO" id="GO:0016594">
    <property type="term" value="F:glycine binding"/>
    <property type="evidence" value="ECO:0007669"/>
    <property type="project" value="TreeGrafter"/>
</dbReference>
<dbReference type="PANTHER" id="PTHR11773">
    <property type="entry name" value="GLYCINE DEHYDROGENASE, DECARBOXYLATING"/>
    <property type="match status" value="1"/>
</dbReference>
<dbReference type="FunFam" id="3.40.640.10:FF:000034">
    <property type="entry name" value="Probable glycine dehydrogenase (decarboxylating) subunit 2"/>
    <property type="match status" value="1"/>
</dbReference>
<dbReference type="GO" id="GO:0005960">
    <property type="term" value="C:glycine cleavage complex"/>
    <property type="evidence" value="ECO:0007669"/>
    <property type="project" value="TreeGrafter"/>
</dbReference>
<dbReference type="NCBIfam" id="NF003346">
    <property type="entry name" value="PRK04366.1"/>
    <property type="match status" value="1"/>
</dbReference>
<dbReference type="InterPro" id="IPR049316">
    <property type="entry name" value="GDC-P_C"/>
</dbReference>
<comment type="subunit">
    <text evidence="5">The glycine cleavage system is composed of four proteins: P, T, L and H. In this organism, the P 'protein' is a heterodimer of two subunits.</text>
</comment>
<comment type="cofactor">
    <cofactor evidence="5">
        <name>pyridoxal 5'-phosphate</name>
        <dbReference type="ChEBI" id="CHEBI:597326"/>
    </cofactor>
</comment>
<comment type="similarity">
    <text evidence="5">Belongs to the GcvP family. C-terminal subunit subfamily.</text>
</comment>
<feature type="modified residue" description="N6-(pyridoxal phosphate)lysine" evidence="5">
    <location>
        <position position="273"/>
    </location>
</feature>
<evidence type="ECO:0000256" key="4">
    <source>
        <dbReference type="ARBA" id="ARBA00049026"/>
    </source>
</evidence>
<evidence type="ECO:0000259" key="6">
    <source>
        <dbReference type="Pfam" id="PF21478"/>
    </source>
</evidence>
<dbReference type="InterPro" id="IPR015422">
    <property type="entry name" value="PyrdxlP-dep_Trfase_small"/>
</dbReference>
<evidence type="ECO:0000256" key="1">
    <source>
        <dbReference type="ARBA" id="ARBA00003788"/>
    </source>
</evidence>
<name>A0A5D0WK28_9FIRM</name>
<organism evidence="7 8">
    <name type="scientific">Acetobacterium wieringae</name>
    <dbReference type="NCBI Taxonomy" id="52694"/>
    <lineage>
        <taxon>Bacteria</taxon>
        <taxon>Bacillati</taxon>
        <taxon>Bacillota</taxon>
        <taxon>Clostridia</taxon>
        <taxon>Eubacteriales</taxon>
        <taxon>Eubacteriaceae</taxon>
        <taxon>Acetobacterium</taxon>
    </lineage>
</organism>
<dbReference type="GO" id="GO:0004375">
    <property type="term" value="F:glycine dehydrogenase (decarboxylating) activity"/>
    <property type="evidence" value="ECO:0007669"/>
    <property type="project" value="UniProtKB-EC"/>
</dbReference>
<evidence type="ECO:0000256" key="3">
    <source>
        <dbReference type="ARBA" id="ARBA00023002"/>
    </source>
</evidence>
<dbReference type="GO" id="GO:0019464">
    <property type="term" value="P:glycine decarboxylation via glycine cleavage system"/>
    <property type="evidence" value="ECO:0007669"/>
    <property type="project" value="UniProtKB-UniRule"/>
</dbReference>
<dbReference type="GO" id="GO:0030170">
    <property type="term" value="F:pyridoxal phosphate binding"/>
    <property type="evidence" value="ECO:0007669"/>
    <property type="project" value="TreeGrafter"/>
</dbReference>
<comment type="caution">
    <text evidence="7">The sequence shown here is derived from an EMBL/GenBank/DDBJ whole genome shotgun (WGS) entry which is preliminary data.</text>
</comment>
<dbReference type="GO" id="GO:0005829">
    <property type="term" value="C:cytosol"/>
    <property type="evidence" value="ECO:0007669"/>
    <property type="project" value="TreeGrafter"/>
</dbReference>
<proteinExistence type="inferred from homology"/>
<reference evidence="7 8" key="1">
    <citation type="submission" date="2019-08" db="EMBL/GenBank/DDBJ databases">
        <title>Isolation and enrichment of carboxydotrophic bacteria from anaerobic sludge for the production of bio-based chemicals from syngas.</title>
        <authorList>
            <person name="Antares A.L."/>
            <person name="Moreira J."/>
            <person name="Diender M."/>
            <person name="Parshina S.N."/>
            <person name="Stams A.J.M."/>
            <person name="Alves M."/>
            <person name="Alves J.I."/>
            <person name="Sousa D.Z."/>
        </authorList>
    </citation>
    <scope>NUCLEOTIDE SEQUENCE [LARGE SCALE GENOMIC DNA]</scope>
    <source>
        <strain evidence="7 8">JM</strain>
    </source>
</reference>
<dbReference type="InterPro" id="IPR020581">
    <property type="entry name" value="GDC_P"/>
</dbReference>
<keyword evidence="3 5" id="KW-0560">Oxidoreductase</keyword>
<sequence>MVIKQEALIFEKSVPGRKADILPMCDVPELSIDSMIPEAFLRAEEVALPEVSEIDTIRHFTALSQMNHGVDSGFYPLGSCTMKYNPKVNEAVAQYCGFTGVHPYQPEQTVQGCLEVLYQTDRMLAEITGMERVSLQPAAGAHGEMAGLMIIKAYHQHRGDTKRQKIVVPDSSHGTNPASAAVVGFDVIEVKSNPAGGVDLEALQAVMSDEIAGLMLTNPSTLGLFEENIVEIAKIVHQTGGLLYYDGANMNAIMGKTRPGDMGFDVVHLNLHKTFSTPHGGGGPGSGPVGVKKELVPFLPGPVVESGTNGYYLDGDRPLSIGRVKSFYGNFLVVVKAFSYIRSLGAKGLREASEMAVLNANYIRAGLCEDYELPFGKTCMHEVVFSAQKQAKAGVSALDIAKRLIDFGYHPPTIYFPLIVKEALMIEPTETESKETLDAFIAAMKQIAREAKENPEVVKSAPHDTIVGRLDEVKAVRKPVLKFSQKADA</sequence>
<dbReference type="Gene3D" id="6.20.440.10">
    <property type="match status" value="1"/>
</dbReference>
<gene>
    <name evidence="5" type="primary">gcvPB</name>
    <name evidence="7" type="ORF">FXB42_12200</name>
</gene>
<dbReference type="EC" id="1.4.4.2" evidence="5"/>
<evidence type="ECO:0000256" key="2">
    <source>
        <dbReference type="ARBA" id="ARBA00022898"/>
    </source>
</evidence>
<dbReference type="InterPro" id="IPR015421">
    <property type="entry name" value="PyrdxlP-dep_Trfase_major"/>
</dbReference>
<comment type="function">
    <text evidence="1 5">The glycine cleavage system catalyzes the degradation of glycine. The P protein binds the alpha-amino group of glycine through its pyridoxal phosphate cofactor; CO(2) is released and the remaining methylamine moiety is then transferred to the lipoamide cofactor of the H protein.</text>
</comment>
<keyword evidence="2 5" id="KW-0663">Pyridoxal phosphate</keyword>
<evidence type="ECO:0000256" key="5">
    <source>
        <dbReference type="HAMAP-Rule" id="MF_00713"/>
    </source>
</evidence>
<evidence type="ECO:0000313" key="7">
    <source>
        <dbReference type="EMBL" id="TYC84519.1"/>
    </source>
</evidence>
<dbReference type="SUPFAM" id="SSF53383">
    <property type="entry name" value="PLP-dependent transferases"/>
    <property type="match status" value="1"/>
</dbReference>
<dbReference type="HAMAP" id="MF_00713">
    <property type="entry name" value="GcvPB"/>
    <property type="match status" value="1"/>
</dbReference>
<dbReference type="EMBL" id="VSLA01000025">
    <property type="protein sequence ID" value="TYC84519.1"/>
    <property type="molecule type" value="Genomic_DNA"/>
</dbReference>
<dbReference type="CDD" id="cd00613">
    <property type="entry name" value="GDC-P"/>
    <property type="match status" value="1"/>
</dbReference>
<evidence type="ECO:0000313" key="8">
    <source>
        <dbReference type="Proteomes" id="UP000322619"/>
    </source>
</evidence>
<dbReference type="Pfam" id="PF21478">
    <property type="entry name" value="GcvP2_C"/>
    <property type="match status" value="1"/>
</dbReference>